<dbReference type="AlphaFoldDB" id="A0A1M5L9E8"/>
<protein>
    <submittedName>
        <fullName evidence="1">Uncharacterized protein DUF4249</fullName>
    </submittedName>
</protein>
<dbReference type="STRING" id="280093.SAMN05443373_10315"/>
<accession>A0A1M5L9E8</accession>
<reference evidence="2" key="2">
    <citation type="submission" date="2016-11" db="EMBL/GenBank/DDBJ databases">
        <authorList>
            <person name="Jaros S."/>
            <person name="Januszkiewicz K."/>
            <person name="Wedrychowicz H."/>
        </authorList>
    </citation>
    <scope>NUCLEOTIDE SEQUENCE [LARGE SCALE GENOMIC DNA]</scope>
    <source>
        <strain evidence="2">DSM 19729</strain>
    </source>
</reference>
<dbReference type="InterPro" id="IPR025345">
    <property type="entry name" value="DUF4249"/>
</dbReference>
<evidence type="ECO:0000313" key="4">
    <source>
        <dbReference type="Proteomes" id="UP000237771"/>
    </source>
</evidence>
<sequence>MKKITFSFLILITFFINGCEEVVQVDLNTAPPKLVIEASINWQKGTNGNIQKIKLTTTTDFYNPVIPKVSGATVFIKNSSDRIFNFIETPKTGEYLCSDFSPALNETYTLTVIHNNNTYKATETLKSVAPITKIIQNNTGGFTGKDIEIKTYFNDPAEESNYYFYKYAYSNQLKSNYYTDVDTFFQGNEFFSLSQNDELKSGDQVEITHFGISKTYYNYLSVLVSIAGNGGGGPFQSPPATVRGNIINTTDFSNYPLGYFALSEVDSKKYIIE</sequence>
<dbReference type="OrthoDB" id="1430047at2"/>
<organism evidence="2 3">
    <name type="scientific">Flavobacterium granuli</name>
    <dbReference type="NCBI Taxonomy" id="280093"/>
    <lineage>
        <taxon>Bacteria</taxon>
        <taxon>Pseudomonadati</taxon>
        <taxon>Bacteroidota</taxon>
        <taxon>Flavobacteriia</taxon>
        <taxon>Flavobacteriales</taxon>
        <taxon>Flavobacteriaceae</taxon>
        <taxon>Flavobacterium</taxon>
    </lineage>
</organism>
<reference evidence="1 4" key="3">
    <citation type="submission" date="2018-03" db="EMBL/GenBank/DDBJ databases">
        <title>Genomic Encyclopedia of Archaeal and Bacterial Type Strains, Phase II (KMG-II): from individual species to whole genera.</title>
        <authorList>
            <person name="Goeker M."/>
        </authorList>
    </citation>
    <scope>NUCLEOTIDE SEQUENCE [LARGE SCALE GENOMIC DNA]</scope>
    <source>
        <strain evidence="1 4">DSM 17797</strain>
    </source>
</reference>
<gene>
    <name evidence="1" type="ORF">BC624_10415</name>
    <name evidence="2" type="ORF">SAMN05443373_10315</name>
</gene>
<dbReference type="Proteomes" id="UP000184384">
    <property type="component" value="Unassembled WGS sequence"/>
</dbReference>
<proteinExistence type="predicted"/>
<dbReference type="RefSeq" id="WP_072941132.1">
    <property type="nucleotide sequence ID" value="NZ_FQWO01000003.1"/>
</dbReference>
<evidence type="ECO:0000313" key="2">
    <source>
        <dbReference type="EMBL" id="SHG61754.1"/>
    </source>
</evidence>
<keyword evidence="4" id="KW-1185">Reference proteome</keyword>
<dbReference type="Pfam" id="PF14054">
    <property type="entry name" value="DUF4249"/>
    <property type="match status" value="1"/>
</dbReference>
<evidence type="ECO:0000313" key="3">
    <source>
        <dbReference type="Proteomes" id="UP000184384"/>
    </source>
</evidence>
<dbReference type="Proteomes" id="UP000237771">
    <property type="component" value="Unassembled WGS sequence"/>
</dbReference>
<evidence type="ECO:0000313" key="1">
    <source>
        <dbReference type="EMBL" id="PRZ23907.1"/>
    </source>
</evidence>
<dbReference type="EMBL" id="FQWO01000003">
    <property type="protein sequence ID" value="SHG61754.1"/>
    <property type="molecule type" value="Genomic_DNA"/>
</dbReference>
<dbReference type="EMBL" id="PVUB01000004">
    <property type="protein sequence ID" value="PRZ23907.1"/>
    <property type="molecule type" value="Genomic_DNA"/>
</dbReference>
<name>A0A1M5L9E8_9FLAO</name>
<reference evidence="3" key="1">
    <citation type="submission" date="2016-11" db="EMBL/GenBank/DDBJ databases">
        <authorList>
            <person name="Varghese N."/>
            <person name="Submissions S."/>
        </authorList>
    </citation>
    <scope>NUCLEOTIDE SEQUENCE [LARGE SCALE GENOMIC DNA]</scope>
    <source>
        <strain evidence="3">DSM 19729</strain>
    </source>
</reference>